<dbReference type="Gene3D" id="1.25.40.10">
    <property type="entry name" value="Tetratricopeptide repeat domain"/>
    <property type="match status" value="1"/>
</dbReference>
<feature type="chain" id="PRO_5037496274" evidence="1">
    <location>
        <begin position="25"/>
        <end position="380"/>
    </location>
</feature>
<dbReference type="Proteomes" id="UP000696931">
    <property type="component" value="Unassembled WGS sequence"/>
</dbReference>
<dbReference type="AlphaFoldDB" id="A0A933SAH6"/>
<comment type="caution">
    <text evidence="2">The sequence shown here is derived from an EMBL/GenBank/DDBJ whole genome shotgun (WGS) entry which is preliminary data.</text>
</comment>
<dbReference type="Pfam" id="PF11138">
    <property type="entry name" value="DUF2911"/>
    <property type="match status" value="1"/>
</dbReference>
<accession>A0A933SAH6</accession>
<evidence type="ECO:0000313" key="3">
    <source>
        <dbReference type="Proteomes" id="UP000696931"/>
    </source>
</evidence>
<evidence type="ECO:0000313" key="2">
    <source>
        <dbReference type="EMBL" id="MBI5168739.1"/>
    </source>
</evidence>
<feature type="signal peptide" evidence="1">
    <location>
        <begin position="1"/>
        <end position="24"/>
    </location>
</feature>
<dbReference type="InterPro" id="IPR021314">
    <property type="entry name" value="DUF2911"/>
</dbReference>
<organism evidence="2 3">
    <name type="scientific">Eiseniibacteriota bacterium</name>
    <dbReference type="NCBI Taxonomy" id="2212470"/>
    <lineage>
        <taxon>Bacteria</taxon>
        <taxon>Candidatus Eiseniibacteriota</taxon>
    </lineage>
</organism>
<reference evidence="2" key="1">
    <citation type="submission" date="2020-07" db="EMBL/GenBank/DDBJ databases">
        <title>Huge and variable diversity of episymbiotic CPR bacteria and DPANN archaea in groundwater ecosystems.</title>
        <authorList>
            <person name="He C.Y."/>
            <person name="Keren R."/>
            <person name="Whittaker M."/>
            <person name="Farag I.F."/>
            <person name="Doudna J."/>
            <person name="Cate J.H.D."/>
            <person name="Banfield J.F."/>
        </authorList>
    </citation>
    <scope>NUCLEOTIDE SEQUENCE</scope>
    <source>
        <strain evidence="2">NC_groundwater_1813_Pr3_B-0.1um_71_17</strain>
    </source>
</reference>
<dbReference type="EMBL" id="JACRIW010000033">
    <property type="protein sequence ID" value="MBI5168739.1"/>
    <property type="molecule type" value="Genomic_DNA"/>
</dbReference>
<protein>
    <submittedName>
        <fullName evidence="2">DUF2911 domain-containing protein</fullName>
    </submittedName>
</protein>
<proteinExistence type="predicted"/>
<name>A0A933SAH6_UNCEI</name>
<dbReference type="SUPFAM" id="SSF48452">
    <property type="entry name" value="TPR-like"/>
    <property type="match status" value="1"/>
</dbReference>
<sequence length="380" mass="41654">MPRRTLLSAALAAVFVIAVATATAAVAKDVTLPPSGDNPHSTVTQSMGLVQLSVDYNSPDVHGPDGADRKGHIWGELVPYGMSDLGYNDCKECPWRGGANENTVFTTSHDVKIEGQALPAGSYGLHFIPGKDEWTVIFSKDSKAWGSFWYDPAKDQLRVKVKPEACEYREWLTYEFVERGHDHATVALEWENLRVPIKVSVDDWVGIYVANLRDEFRNSQAFTWHTYADAAEFCLQQNKYVADGLTWATKAVNDPFAGVANFRTLSILSQLQALNGKPAEAAATFDRAMAAGDATAPQVHQYARSLMLAGDTAGAKRIFLANAKRFPNQWPVNVGLARAAAIDGNNAQAIAYARKAIAQAPDEGNKKNLENLIQQWSKKK</sequence>
<keyword evidence="1" id="KW-0732">Signal</keyword>
<dbReference type="InterPro" id="IPR011990">
    <property type="entry name" value="TPR-like_helical_dom_sf"/>
</dbReference>
<evidence type="ECO:0000256" key="1">
    <source>
        <dbReference type="SAM" id="SignalP"/>
    </source>
</evidence>
<gene>
    <name evidence="2" type="ORF">HZA61_04540</name>
</gene>